<evidence type="ECO:0000259" key="1">
    <source>
        <dbReference type="SMART" id="SM01313"/>
    </source>
</evidence>
<evidence type="ECO:0000313" key="3">
    <source>
        <dbReference type="Proteomes" id="UP001364617"/>
    </source>
</evidence>
<dbReference type="SMART" id="SM01313">
    <property type="entry name" value="Sec3-PIP2_bind"/>
    <property type="match status" value="1"/>
</dbReference>
<proteinExistence type="predicted"/>
<dbReference type="Proteomes" id="UP001364617">
    <property type="component" value="Unassembled WGS sequence"/>
</dbReference>
<dbReference type="EMBL" id="JAYKXH010000006">
    <property type="protein sequence ID" value="KAK7166461.1"/>
    <property type="molecule type" value="Genomic_DNA"/>
</dbReference>
<sequence length="182" mass="21044">MSSLLREEMDRVLFRPEGQKLVEFIEIEEQHQGRHFLCVSISKDKEAQISVVMCRKVKHSRTKKLQHCGLEDSYERTEIWALEDLLILDGRDPDVDDPYFLMHFDSVRSVRAVSCAAKYTLARCLLSLSRKHDHTALKLKNFDLTYIQPTAMYSDRGDCVVLAQICFYAFNLVCLSLCPVPL</sequence>
<keyword evidence="3" id="KW-1185">Reference proteome</keyword>
<reference evidence="2 3" key="1">
    <citation type="submission" date="2024-02" db="EMBL/GenBank/DDBJ databases">
        <title>Chromosome-level genome assembly of the Eurasian Minnow (Phoxinus phoxinus).</title>
        <authorList>
            <person name="Oriowo T.O."/>
            <person name="Martin S."/>
            <person name="Stange M."/>
            <person name="Chrysostomakis Y."/>
            <person name="Brown T."/>
            <person name="Winkler S."/>
            <person name="Kukowka S."/>
            <person name="Myers E.W."/>
            <person name="Bohne A."/>
        </authorList>
    </citation>
    <scope>NUCLEOTIDE SEQUENCE [LARGE SCALE GENOMIC DNA]</scope>
    <source>
        <strain evidence="2">ZFMK-TIS-60720</strain>
        <tissue evidence="2">Whole Organism</tissue>
    </source>
</reference>
<evidence type="ECO:0000313" key="2">
    <source>
        <dbReference type="EMBL" id="KAK7166461.1"/>
    </source>
</evidence>
<dbReference type="InterPro" id="IPR028258">
    <property type="entry name" value="Sec3-PIP2_bind"/>
</dbReference>
<comment type="caution">
    <text evidence="2">The sequence shown here is derived from an EMBL/GenBank/DDBJ whole genome shotgun (WGS) entry which is preliminary data.</text>
</comment>
<feature type="domain" description="Exocyst complex component Sec3 PIP2-binding N-terminal" evidence="1">
    <location>
        <begin position="30"/>
        <end position="132"/>
    </location>
</feature>
<accession>A0AAN9HE78</accession>
<protein>
    <recommendedName>
        <fullName evidence="1">Exocyst complex component Sec3 PIP2-binding N-terminal domain-containing protein</fullName>
    </recommendedName>
</protein>
<dbReference type="Pfam" id="PF15277">
    <property type="entry name" value="Sec3-PIP2_bind"/>
    <property type="match status" value="1"/>
</dbReference>
<name>A0AAN9HE78_9TELE</name>
<dbReference type="AlphaFoldDB" id="A0AAN9HE78"/>
<organism evidence="2 3">
    <name type="scientific">Phoxinus phoxinus</name>
    <name type="common">Eurasian minnow</name>
    <dbReference type="NCBI Taxonomy" id="58324"/>
    <lineage>
        <taxon>Eukaryota</taxon>
        <taxon>Metazoa</taxon>
        <taxon>Chordata</taxon>
        <taxon>Craniata</taxon>
        <taxon>Vertebrata</taxon>
        <taxon>Euteleostomi</taxon>
        <taxon>Actinopterygii</taxon>
        <taxon>Neopterygii</taxon>
        <taxon>Teleostei</taxon>
        <taxon>Ostariophysi</taxon>
        <taxon>Cypriniformes</taxon>
        <taxon>Leuciscidae</taxon>
        <taxon>Phoxininae</taxon>
        <taxon>Phoxinus</taxon>
    </lineage>
</organism>
<gene>
    <name evidence="2" type="ORF">R3I93_006283</name>
</gene>